<dbReference type="EnsemblPlants" id="evm.model.05.1122">
    <property type="protein sequence ID" value="cds.evm.model.05.1122"/>
    <property type="gene ID" value="evm.TU.05.1122"/>
</dbReference>
<protein>
    <submittedName>
        <fullName evidence="2">Uncharacterized protein</fullName>
    </submittedName>
</protein>
<dbReference type="Proteomes" id="UP000596661">
    <property type="component" value="Chromosome 5"/>
</dbReference>
<proteinExistence type="predicted"/>
<dbReference type="AlphaFoldDB" id="A0A803PK41"/>
<sequence>MALSVVMLIIPHCMSATFVVALAPAANRSMGARGRGRHLRRVVLSFEVRGVVGSGELEVGGAVSGEMEARLSEGRLELGSGSAMMRFEELGAGKWCRMELGCGLVELGVNGGYGDHGLILVVEARSWCGLGRGGEVDDDDDCEWGRVGSDWADIEEVG</sequence>
<reference evidence="2" key="2">
    <citation type="submission" date="2021-03" db="UniProtKB">
        <authorList>
            <consortium name="EnsemblPlants"/>
        </authorList>
    </citation>
    <scope>IDENTIFICATION</scope>
</reference>
<keyword evidence="1" id="KW-0732">Signal</keyword>
<evidence type="ECO:0000313" key="3">
    <source>
        <dbReference type="Proteomes" id="UP000596661"/>
    </source>
</evidence>
<dbReference type="EMBL" id="UZAU01000497">
    <property type="status" value="NOT_ANNOTATED_CDS"/>
    <property type="molecule type" value="Genomic_DNA"/>
</dbReference>
<feature type="chain" id="PRO_5042942701" evidence="1">
    <location>
        <begin position="17"/>
        <end position="158"/>
    </location>
</feature>
<accession>A0A803PK41</accession>
<dbReference type="Gramene" id="evm.model.05.1122">
    <property type="protein sequence ID" value="cds.evm.model.05.1122"/>
    <property type="gene ID" value="evm.TU.05.1122"/>
</dbReference>
<name>A0A803PK41_CANSA</name>
<organism evidence="2 3">
    <name type="scientific">Cannabis sativa</name>
    <name type="common">Hemp</name>
    <name type="synonym">Marijuana</name>
    <dbReference type="NCBI Taxonomy" id="3483"/>
    <lineage>
        <taxon>Eukaryota</taxon>
        <taxon>Viridiplantae</taxon>
        <taxon>Streptophyta</taxon>
        <taxon>Embryophyta</taxon>
        <taxon>Tracheophyta</taxon>
        <taxon>Spermatophyta</taxon>
        <taxon>Magnoliopsida</taxon>
        <taxon>eudicotyledons</taxon>
        <taxon>Gunneridae</taxon>
        <taxon>Pentapetalae</taxon>
        <taxon>rosids</taxon>
        <taxon>fabids</taxon>
        <taxon>Rosales</taxon>
        <taxon>Cannabaceae</taxon>
        <taxon>Cannabis</taxon>
    </lineage>
</organism>
<evidence type="ECO:0000313" key="2">
    <source>
        <dbReference type="EnsemblPlants" id="cds.evm.model.05.1122"/>
    </source>
</evidence>
<reference evidence="2" key="1">
    <citation type="submission" date="2018-11" db="EMBL/GenBank/DDBJ databases">
        <authorList>
            <person name="Grassa J C."/>
        </authorList>
    </citation>
    <scope>NUCLEOTIDE SEQUENCE [LARGE SCALE GENOMIC DNA]</scope>
</reference>
<evidence type="ECO:0000256" key="1">
    <source>
        <dbReference type="SAM" id="SignalP"/>
    </source>
</evidence>
<keyword evidence="3" id="KW-1185">Reference proteome</keyword>
<feature type="signal peptide" evidence="1">
    <location>
        <begin position="1"/>
        <end position="16"/>
    </location>
</feature>